<name>A0A917NC67_9GAMM</name>
<dbReference type="Proteomes" id="UP000613743">
    <property type="component" value="Unassembled WGS sequence"/>
</dbReference>
<dbReference type="RefSeq" id="WP_188921359.1">
    <property type="nucleotide sequence ID" value="NZ_BMPZ01000007.1"/>
</dbReference>
<feature type="compositionally biased region" description="Polar residues" evidence="1">
    <location>
        <begin position="634"/>
        <end position="645"/>
    </location>
</feature>
<comment type="caution">
    <text evidence="3">The sequence shown here is derived from an EMBL/GenBank/DDBJ whole genome shotgun (WGS) entry which is preliminary data.</text>
</comment>
<sequence length="1093" mass="120094">MLTALSQVQTKFFALPKWQRIVSYLLLTYLIYAIILGLVVPQVAKTIVPEKITQATGRASSVQDIRINPFLLQLQVDQLLIAKQSAQSVTNQNTDKTESIAISSNTEGFIGFEQLSGQINFWHSLVNGAISLSDLHLKAPYVAIEAKQISHDIAGPMTFSFDDILAHVNAQQTQVTNQNEATEQEATALPHILINQLHLDAARVKIVLDKQLTGQQALFSVDDFSVTLAQFDSLSQPLENQANQTRPLQDNRFNLSLHSNDSDEISAQGQLQLLPFAVDGNVKMSKLSLHKLWPFIAEHFEATLAHGVLGFETDFLVKQQAEGMVLKTHQGLIVLNHLDLQYQQQSFIQLPEFAIESIEAHSGQKQVTIANIRSQDLLLNALLDDDGLNIAKWLQPKAIQSESVENTNTAPVQTNTDIVDTSELQHQADPSPTSQASQNNATQSWSIIIDALAINNYDVKIQEQLVTKNTELWHIAPLSFSTTAIHSDLKTPVDYQLALQVNQQGTITSAGSVDLASQTAKLALEIEKLQFKQFQPYVSPWVNLELVDGNLNTQAKIERVADGSVIVDSAIQVSQLQVKDSVKQRELLAWDQLNINHIRFEQQNNKLSVDTVHFTKPFARVVIAKDRSTNIGNLLVSNQDQSPSKTVPAPKTAETPKNKSPQTINEQGASTQQPSADTQAPLAIEIAQIKIEDGAAFFADKSLTPSFASSIEQLNGHVSRLSSSSKQAATVDLTGKIDKYAPVILQGEINPLLEKPFLDLGLQFKDVELTSVNPYSGTYAGYYIDRGQLSLTLDYKLDNNQLLGSNHLVVDQLELGKPSNSSLATSLPVSLAIALLQDSDGVIDLGLDVSGDLDSPSFSFGDIIMTAVTNVITKAVTAPFSLLASLVDTDDELDKVAFAIGRDSLDTKETKKLTELAKALNKRPKLILSIKGEVKRTDDSRALKQQQLLDQLYQEVKLNGNEIGLPRSASEVAMDTRFADALPAVFQKTLKQDPLAYKATLAQQLKDKAEKPKEPLSESTLNEQWRIGLYNMSLNAQPISDDLLGELAHRRALSVKSFLVEQSQVPAARVFIIESKVNIEDASPQATLTLEAK</sequence>
<feature type="compositionally biased region" description="Polar residues" evidence="1">
    <location>
        <begin position="658"/>
        <end position="678"/>
    </location>
</feature>
<dbReference type="AlphaFoldDB" id="A0A917NC67"/>
<evidence type="ECO:0000313" key="3">
    <source>
        <dbReference type="EMBL" id="GGI86299.1"/>
    </source>
</evidence>
<feature type="region of interest" description="Disordered" evidence="1">
    <location>
        <begin position="634"/>
        <end position="678"/>
    </location>
</feature>
<feature type="transmembrane region" description="Helical" evidence="2">
    <location>
        <begin position="21"/>
        <end position="40"/>
    </location>
</feature>
<evidence type="ECO:0000313" key="4">
    <source>
        <dbReference type="Proteomes" id="UP000613743"/>
    </source>
</evidence>
<reference evidence="3" key="2">
    <citation type="submission" date="2020-09" db="EMBL/GenBank/DDBJ databases">
        <authorList>
            <person name="Sun Q."/>
            <person name="Ohkuma M."/>
        </authorList>
    </citation>
    <scope>NUCLEOTIDE SEQUENCE</scope>
    <source>
        <strain evidence="3">JCM 30804</strain>
    </source>
</reference>
<keyword evidence="2" id="KW-1133">Transmembrane helix</keyword>
<dbReference type="InterPro" id="IPR008023">
    <property type="entry name" value="DUF748"/>
</dbReference>
<evidence type="ECO:0000256" key="2">
    <source>
        <dbReference type="SAM" id="Phobius"/>
    </source>
</evidence>
<protein>
    <submittedName>
        <fullName evidence="3">ATPase</fullName>
    </submittedName>
</protein>
<evidence type="ECO:0000256" key="1">
    <source>
        <dbReference type="SAM" id="MobiDB-lite"/>
    </source>
</evidence>
<organism evidence="3 4">
    <name type="scientific">Shewanella gelidii</name>
    <dbReference type="NCBI Taxonomy" id="1642821"/>
    <lineage>
        <taxon>Bacteria</taxon>
        <taxon>Pseudomonadati</taxon>
        <taxon>Pseudomonadota</taxon>
        <taxon>Gammaproteobacteria</taxon>
        <taxon>Alteromonadales</taxon>
        <taxon>Shewanellaceae</taxon>
        <taxon>Shewanella</taxon>
    </lineage>
</organism>
<gene>
    <name evidence="3" type="ORF">GCM10009332_24540</name>
</gene>
<reference evidence="3" key="1">
    <citation type="journal article" date="2014" name="Int. J. Syst. Evol. Microbiol.">
        <title>Complete genome sequence of Corynebacterium casei LMG S-19264T (=DSM 44701T), isolated from a smear-ripened cheese.</title>
        <authorList>
            <consortium name="US DOE Joint Genome Institute (JGI-PGF)"/>
            <person name="Walter F."/>
            <person name="Albersmeier A."/>
            <person name="Kalinowski J."/>
            <person name="Ruckert C."/>
        </authorList>
    </citation>
    <scope>NUCLEOTIDE SEQUENCE</scope>
    <source>
        <strain evidence="3">JCM 30804</strain>
    </source>
</reference>
<dbReference type="Pfam" id="PF05359">
    <property type="entry name" value="DUF748"/>
    <property type="match status" value="2"/>
</dbReference>
<accession>A0A917NC67</accession>
<dbReference type="EMBL" id="BMPZ01000007">
    <property type="protein sequence ID" value="GGI86299.1"/>
    <property type="molecule type" value="Genomic_DNA"/>
</dbReference>
<keyword evidence="2" id="KW-0472">Membrane</keyword>
<keyword evidence="4" id="KW-1185">Reference proteome</keyword>
<keyword evidence="2" id="KW-0812">Transmembrane</keyword>
<proteinExistence type="predicted"/>